<dbReference type="Proteomes" id="UP001050808">
    <property type="component" value="Unassembled WGS sequence"/>
</dbReference>
<protein>
    <submittedName>
        <fullName evidence="2">Uncharacterized protein</fullName>
    </submittedName>
</protein>
<dbReference type="EMBL" id="BNDY01000017">
    <property type="protein sequence ID" value="GHI40362.1"/>
    <property type="molecule type" value="Genomic_DNA"/>
</dbReference>
<sequence length="149" mass="16589">MTSLFRQPPAVLALDGGQQPEQGHTDGRLSISQLAIEADVKRWHLTHQHLDLKGLFQARVKTQDSTPEAFSRKLSEHEQLKKKYADLRQHCADLEERLQVYATAIDLLTMENAPLSGRDAGAYVLPIRRPRAEGVGVNERSQPDRAGAG</sequence>
<accession>A0ABQ3QSU5</accession>
<feature type="coiled-coil region" evidence="1">
    <location>
        <begin position="77"/>
        <end position="104"/>
    </location>
</feature>
<evidence type="ECO:0000313" key="2">
    <source>
        <dbReference type="EMBL" id="GHI40362.1"/>
    </source>
</evidence>
<organism evidence="2 3">
    <name type="scientific">Streptomyces violascens</name>
    <dbReference type="NCBI Taxonomy" id="67381"/>
    <lineage>
        <taxon>Bacteria</taxon>
        <taxon>Bacillati</taxon>
        <taxon>Actinomycetota</taxon>
        <taxon>Actinomycetes</taxon>
        <taxon>Kitasatosporales</taxon>
        <taxon>Streptomycetaceae</taxon>
        <taxon>Streptomyces</taxon>
    </lineage>
</organism>
<dbReference type="RefSeq" id="WP_189971559.1">
    <property type="nucleotide sequence ID" value="NZ_BMUA01000049.1"/>
</dbReference>
<gene>
    <name evidence="2" type="ORF">Sviol_47700</name>
</gene>
<reference evidence="2" key="1">
    <citation type="submission" date="2024-05" db="EMBL/GenBank/DDBJ databases">
        <title>Whole genome shotgun sequence of Streptomyces violascens NBRC 12920.</title>
        <authorList>
            <person name="Komaki H."/>
            <person name="Tamura T."/>
        </authorList>
    </citation>
    <scope>NUCLEOTIDE SEQUENCE</scope>
    <source>
        <strain evidence="2">NBRC 12920</strain>
    </source>
</reference>
<keyword evidence="1" id="KW-0175">Coiled coil</keyword>
<evidence type="ECO:0000256" key="1">
    <source>
        <dbReference type="SAM" id="Coils"/>
    </source>
</evidence>
<comment type="caution">
    <text evidence="2">The sequence shown here is derived from an EMBL/GenBank/DDBJ whole genome shotgun (WGS) entry which is preliminary data.</text>
</comment>
<proteinExistence type="predicted"/>
<name>A0ABQ3QSU5_9ACTN</name>
<evidence type="ECO:0000313" key="3">
    <source>
        <dbReference type="Proteomes" id="UP001050808"/>
    </source>
</evidence>
<keyword evidence="3" id="KW-1185">Reference proteome</keyword>